<dbReference type="AlphaFoldDB" id="A0A9P6NAP1"/>
<dbReference type="GO" id="GO:0006397">
    <property type="term" value="P:mRNA processing"/>
    <property type="evidence" value="ECO:0007669"/>
    <property type="project" value="UniProtKB-KW"/>
</dbReference>
<evidence type="ECO:0008006" key="4">
    <source>
        <dbReference type="Google" id="ProtNLM"/>
    </source>
</evidence>
<proteinExistence type="predicted"/>
<dbReference type="EMBL" id="MU167436">
    <property type="protein sequence ID" value="KAG0140538.1"/>
    <property type="molecule type" value="Genomic_DNA"/>
</dbReference>
<accession>A0A9P6NAP1</accession>
<feature type="non-terminal residue" evidence="2">
    <location>
        <position position="245"/>
    </location>
</feature>
<dbReference type="InterPro" id="IPR036875">
    <property type="entry name" value="Znf_CCHC_sf"/>
</dbReference>
<gene>
    <name evidence="2" type="ORF">CROQUDRAFT_15967</name>
</gene>
<sequence length="245" mass="27242">PPQTKALNELKPSWVIIRGIKSDRELFKDASPAKIVDDVNFALMNIDARLPDSEKTIQVKGAACLPGGHIKLFTASRAEARWILATRNAWSEMADPDFITSVAVQVVVLHSVPILSNLEAELFIESLVEQNSLVEDNDILSFRWLGNPVEANKSHGSMVLNVKNKELACKIEKGGLFYNYEYSRGAKYNKPNVVQCFRCLEVGHIAALCKATKPTCVRCGKDHDLKECAITCKTPICVRCIKKDK</sequence>
<dbReference type="GO" id="GO:0003676">
    <property type="term" value="F:nucleic acid binding"/>
    <property type="evidence" value="ECO:0007669"/>
    <property type="project" value="InterPro"/>
</dbReference>
<comment type="caution">
    <text evidence="2">The sequence shown here is derived from an EMBL/GenBank/DDBJ whole genome shotgun (WGS) entry which is preliminary data.</text>
</comment>
<dbReference type="Proteomes" id="UP000886653">
    <property type="component" value="Unassembled WGS sequence"/>
</dbReference>
<reference evidence="2" key="1">
    <citation type="submission" date="2013-11" db="EMBL/GenBank/DDBJ databases">
        <title>Genome sequence of the fusiform rust pathogen reveals effectors for host alternation and coevolution with pine.</title>
        <authorList>
            <consortium name="DOE Joint Genome Institute"/>
            <person name="Smith K."/>
            <person name="Pendleton A."/>
            <person name="Kubisiak T."/>
            <person name="Anderson C."/>
            <person name="Salamov A."/>
            <person name="Aerts A."/>
            <person name="Riley R."/>
            <person name="Clum A."/>
            <person name="Lindquist E."/>
            <person name="Ence D."/>
            <person name="Campbell M."/>
            <person name="Kronenberg Z."/>
            <person name="Feau N."/>
            <person name="Dhillon B."/>
            <person name="Hamelin R."/>
            <person name="Burleigh J."/>
            <person name="Smith J."/>
            <person name="Yandell M."/>
            <person name="Nelson C."/>
            <person name="Grigoriev I."/>
            <person name="Davis J."/>
        </authorList>
    </citation>
    <scope>NUCLEOTIDE SEQUENCE</scope>
    <source>
        <strain evidence="2">G11</strain>
    </source>
</reference>
<dbReference type="SUPFAM" id="SSF57756">
    <property type="entry name" value="Retrovirus zinc finger-like domains"/>
    <property type="match status" value="1"/>
</dbReference>
<protein>
    <recommendedName>
        <fullName evidence="4">CCHC-type domain-containing protein</fullName>
    </recommendedName>
</protein>
<evidence type="ECO:0000313" key="3">
    <source>
        <dbReference type="Proteomes" id="UP000886653"/>
    </source>
</evidence>
<keyword evidence="1" id="KW-0507">mRNA processing</keyword>
<evidence type="ECO:0000256" key="1">
    <source>
        <dbReference type="ARBA" id="ARBA00022664"/>
    </source>
</evidence>
<name>A0A9P6NAP1_9BASI</name>
<dbReference type="GO" id="GO:0008270">
    <property type="term" value="F:zinc ion binding"/>
    <property type="evidence" value="ECO:0007669"/>
    <property type="project" value="InterPro"/>
</dbReference>
<dbReference type="Gene3D" id="4.10.60.10">
    <property type="entry name" value="Zinc finger, CCHC-type"/>
    <property type="match status" value="1"/>
</dbReference>
<dbReference type="OrthoDB" id="2506424at2759"/>
<feature type="non-terminal residue" evidence="2">
    <location>
        <position position="1"/>
    </location>
</feature>
<keyword evidence="3" id="KW-1185">Reference proteome</keyword>
<evidence type="ECO:0000313" key="2">
    <source>
        <dbReference type="EMBL" id="KAG0140538.1"/>
    </source>
</evidence>
<organism evidence="2 3">
    <name type="scientific">Cronartium quercuum f. sp. fusiforme G11</name>
    <dbReference type="NCBI Taxonomy" id="708437"/>
    <lineage>
        <taxon>Eukaryota</taxon>
        <taxon>Fungi</taxon>
        <taxon>Dikarya</taxon>
        <taxon>Basidiomycota</taxon>
        <taxon>Pucciniomycotina</taxon>
        <taxon>Pucciniomycetes</taxon>
        <taxon>Pucciniales</taxon>
        <taxon>Coleosporiaceae</taxon>
        <taxon>Cronartium</taxon>
    </lineage>
</organism>